<evidence type="ECO:0008006" key="5">
    <source>
        <dbReference type="Google" id="ProtNLM"/>
    </source>
</evidence>
<evidence type="ECO:0000256" key="2">
    <source>
        <dbReference type="SAM" id="SignalP"/>
    </source>
</evidence>
<feature type="region of interest" description="Disordered" evidence="1">
    <location>
        <begin position="106"/>
        <end position="134"/>
    </location>
</feature>
<name>A0ABS2TZN6_9ACTN</name>
<evidence type="ECO:0000313" key="4">
    <source>
        <dbReference type="Proteomes" id="UP000749040"/>
    </source>
</evidence>
<keyword evidence="4" id="KW-1185">Reference proteome</keyword>
<accession>A0ABS2TZN6</accession>
<feature type="chain" id="PRO_5046975730" description="Secreted protein" evidence="2">
    <location>
        <begin position="26"/>
        <end position="134"/>
    </location>
</feature>
<comment type="caution">
    <text evidence="3">The sequence shown here is derived from an EMBL/GenBank/DDBJ whole genome shotgun (WGS) entry which is preliminary data.</text>
</comment>
<dbReference type="EMBL" id="JADKYB010000020">
    <property type="protein sequence ID" value="MBM9508800.1"/>
    <property type="molecule type" value="Genomic_DNA"/>
</dbReference>
<reference evidence="3 4" key="1">
    <citation type="submission" date="2021-01" db="EMBL/GenBank/DDBJ databases">
        <title>Streptomyces acididurans sp. nov., isolated from a peat swamp forest soil.</title>
        <authorList>
            <person name="Chantavorakit T."/>
            <person name="Duangmal K."/>
        </authorList>
    </citation>
    <scope>NUCLEOTIDE SEQUENCE [LARGE SCALE GENOMIC DNA]</scope>
    <source>
        <strain evidence="3 4">KK5PA1</strain>
    </source>
</reference>
<dbReference type="RefSeq" id="WP_205361173.1">
    <property type="nucleotide sequence ID" value="NZ_JADKYB010000020.1"/>
</dbReference>
<feature type="compositionally biased region" description="Polar residues" evidence="1">
    <location>
        <begin position="125"/>
        <end position="134"/>
    </location>
</feature>
<feature type="signal peptide" evidence="2">
    <location>
        <begin position="1"/>
        <end position="25"/>
    </location>
</feature>
<proteinExistence type="predicted"/>
<dbReference type="Proteomes" id="UP000749040">
    <property type="component" value="Unassembled WGS sequence"/>
</dbReference>
<keyword evidence="2" id="KW-0732">Signal</keyword>
<evidence type="ECO:0000256" key="1">
    <source>
        <dbReference type="SAM" id="MobiDB-lite"/>
    </source>
</evidence>
<organism evidence="3 4">
    <name type="scientific">Actinacidiphila acididurans</name>
    <dbReference type="NCBI Taxonomy" id="2784346"/>
    <lineage>
        <taxon>Bacteria</taxon>
        <taxon>Bacillati</taxon>
        <taxon>Actinomycetota</taxon>
        <taxon>Actinomycetes</taxon>
        <taxon>Kitasatosporales</taxon>
        <taxon>Streptomycetaceae</taxon>
        <taxon>Actinacidiphila</taxon>
    </lineage>
</organism>
<sequence length="134" mass="13816">MKRRRTTTALLCTAALAVGGLAVTACDSAQRAWDCAKTAATIAGDLQDLQSTATNIGQVSDPGRRQATVDALDKVRTDLRSLGDRGHDSDVTQAVDRLDAAVRTARTTAAAGRTPDLRPVGSAASHLTSACTPG</sequence>
<protein>
    <recommendedName>
        <fullName evidence="5">Secreted protein</fullName>
    </recommendedName>
</protein>
<dbReference type="PROSITE" id="PS51257">
    <property type="entry name" value="PROKAR_LIPOPROTEIN"/>
    <property type="match status" value="1"/>
</dbReference>
<evidence type="ECO:0000313" key="3">
    <source>
        <dbReference type="EMBL" id="MBM9508800.1"/>
    </source>
</evidence>
<gene>
    <name evidence="3" type="ORF">ITX44_30465</name>
</gene>